<protein>
    <submittedName>
        <fullName evidence="1">Uncharacterized protein</fullName>
    </submittedName>
</protein>
<accession>A0A383DZ74</accession>
<proteinExistence type="predicted"/>
<reference evidence="1" key="1">
    <citation type="submission" date="2018-05" db="EMBL/GenBank/DDBJ databases">
        <authorList>
            <person name="Lanie J.A."/>
            <person name="Ng W.-L."/>
            <person name="Kazmierczak K.M."/>
            <person name="Andrzejewski T.M."/>
            <person name="Davidsen T.M."/>
            <person name="Wayne K.J."/>
            <person name="Tettelin H."/>
            <person name="Glass J.I."/>
            <person name="Rusch D."/>
            <person name="Podicherti R."/>
            <person name="Tsui H.-C.T."/>
            <person name="Winkler M.E."/>
        </authorList>
    </citation>
    <scope>NUCLEOTIDE SEQUENCE</scope>
</reference>
<sequence>MSGMLVIAGLVFGAYLYQPLWFDDTPYHHVSSHETLADCEKAKSGNPHAVCANGELYDKDSKVETVKVNDFVFTIDKQDSTDTTMNPHWNE</sequence>
<gene>
    <name evidence="1" type="ORF">METZ01_LOCUS502700</name>
</gene>
<name>A0A383DZ74_9ZZZZ</name>
<dbReference type="EMBL" id="UINC01221489">
    <property type="protein sequence ID" value="SVE49846.1"/>
    <property type="molecule type" value="Genomic_DNA"/>
</dbReference>
<organism evidence="1">
    <name type="scientific">marine metagenome</name>
    <dbReference type="NCBI Taxonomy" id="408172"/>
    <lineage>
        <taxon>unclassified sequences</taxon>
        <taxon>metagenomes</taxon>
        <taxon>ecological metagenomes</taxon>
    </lineage>
</organism>
<evidence type="ECO:0000313" key="1">
    <source>
        <dbReference type="EMBL" id="SVE49846.1"/>
    </source>
</evidence>
<dbReference type="AlphaFoldDB" id="A0A383DZ74"/>